<accession>B7FWU2</accession>
<dbReference type="AlphaFoldDB" id="B7FWU2"/>
<protein>
    <submittedName>
        <fullName evidence="1">Uncharacterized protein</fullName>
    </submittedName>
</protein>
<reference evidence="1 2" key="1">
    <citation type="journal article" date="2008" name="Nature">
        <title>The Phaeodactylum genome reveals the evolutionary history of diatom genomes.</title>
        <authorList>
            <person name="Bowler C."/>
            <person name="Allen A.E."/>
            <person name="Badger J.H."/>
            <person name="Grimwood J."/>
            <person name="Jabbari K."/>
            <person name="Kuo A."/>
            <person name="Maheswari U."/>
            <person name="Martens C."/>
            <person name="Maumus F."/>
            <person name="Otillar R.P."/>
            <person name="Rayko E."/>
            <person name="Salamov A."/>
            <person name="Vandepoele K."/>
            <person name="Beszteri B."/>
            <person name="Gruber A."/>
            <person name="Heijde M."/>
            <person name="Katinka M."/>
            <person name="Mock T."/>
            <person name="Valentin K."/>
            <person name="Verret F."/>
            <person name="Berges J.A."/>
            <person name="Brownlee C."/>
            <person name="Cadoret J.P."/>
            <person name="Chiovitti A."/>
            <person name="Choi C.J."/>
            <person name="Coesel S."/>
            <person name="De Martino A."/>
            <person name="Detter J.C."/>
            <person name="Durkin C."/>
            <person name="Falciatore A."/>
            <person name="Fournet J."/>
            <person name="Haruta M."/>
            <person name="Huysman M.J."/>
            <person name="Jenkins B.D."/>
            <person name="Jiroutova K."/>
            <person name="Jorgensen R.E."/>
            <person name="Joubert Y."/>
            <person name="Kaplan A."/>
            <person name="Kroger N."/>
            <person name="Kroth P.G."/>
            <person name="La Roche J."/>
            <person name="Lindquist E."/>
            <person name="Lommer M."/>
            <person name="Martin-Jezequel V."/>
            <person name="Lopez P.J."/>
            <person name="Lucas S."/>
            <person name="Mangogna M."/>
            <person name="McGinnis K."/>
            <person name="Medlin L.K."/>
            <person name="Montsant A."/>
            <person name="Oudot-Le Secq M.P."/>
            <person name="Napoli C."/>
            <person name="Obornik M."/>
            <person name="Parker M.S."/>
            <person name="Petit J.L."/>
            <person name="Porcel B.M."/>
            <person name="Poulsen N."/>
            <person name="Robison M."/>
            <person name="Rychlewski L."/>
            <person name="Rynearson T.A."/>
            <person name="Schmutz J."/>
            <person name="Shapiro H."/>
            <person name="Siaut M."/>
            <person name="Stanley M."/>
            <person name="Sussman M.R."/>
            <person name="Taylor A.R."/>
            <person name="Vardi A."/>
            <person name="von Dassow P."/>
            <person name="Vyverman W."/>
            <person name="Willis A."/>
            <person name="Wyrwicz L.S."/>
            <person name="Rokhsar D.S."/>
            <person name="Weissenbach J."/>
            <person name="Armbrust E.V."/>
            <person name="Green B.R."/>
            <person name="Van de Peer Y."/>
            <person name="Grigoriev I.V."/>
        </authorList>
    </citation>
    <scope>NUCLEOTIDE SEQUENCE [LARGE SCALE GENOMIC DNA]</scope>
    <source>
        <strain evidence="1 2">CCAP 1055/1</strain>
    </source>
</reference>
<proteinExistence type="predicted"/>
<dbReference type="OrthoDB" id="435382at2759"/>
<gene>
    <name evidence="1" type="ORF">PHATRDRAFT_45205</name>
</gene>
<dbReference type="RefSeq" id="XP_002179222.1">
    <property type="nucleotide sequence ID" value="XM_002179186.1"/>
</dbReference>
<keyword evidence="2" id="KW-1185">Reference proteome</keyword>
<sequence length="202" mass="22879">MFLPGRAAQQEKQEKRLVLKQIEQWCELLVPERLRSDVVVSVQEVQCGDPQCSPIDTAITIVFESGGQGMMGLPMEAKEVTEEELQHVFPPAEILEKWYRGEDAEWPVEEPLELRFEVGFQVLCRVGPTEWAPGVVKELWYREPSWPEGSFAPYKIRLGDGRDIYAPADVDQIIRLNPAVEQPKIANNTTALSNREAATTTE</sequence>
<dbReference type="OMA" id="NCAPIDT"/>
<name>B7FWU2_PHATC</name>
<dbReference type="eggNOG" id="ENOG502S4CT">
    <property type="taxonomic scope" value="Eukaryota"/>
</dbReference>
<dbReference type="InParanoid" id="B7FWU2"/>
<dbReference type="Proteomes" id="UP000000759">
    <property type="component" value="Chromosome 6"/>
</dbReference>
<dbReference type="KEGG" id="pti:PHATRDRAFT_45205"/>
<dbReference type="HOGENOM" id="CLU_1392714_0_0_1"/>
<dbReference type="EMBL" id="CM000609">
    <property type="protein sequence ID" value="EEC49045.1"/>
    <property type="molecule type" value="Genomic_DNA"/>
</dbReference>
<dbReference type="PaxDb" id="2850-Phatr45205"/>
<reference evidence="2" key="2">
    <citation type="submission" date="2008-08" db="EMBL/GenBank/DDBJ databases">
        <authorList>
            <consortium name="Diatom Consortium"/>
            <person name="Grigoriev I."/>
            <person name="Grimwood J."/>
            <person name="Kuo A."/>
            <person name="Otillar R.P."/>
            <person name="Salamov A."/>
            <person name="Detter J.C."/>
            <person name="Lindquist E."/>
            <person name="Shapiro H."/>
            <person name="Lucas S."/>
            <person name="Glavina del Rio T."/>
            <person name="Pitluck S."/>
            <person name="Rokhsar D."/>
            <person name="Bowler C."/>
        </authorList>
    </citation>
    <scope>GENOME REANNOTATION</scope>
    <source>
        <strain evidence="2">CCAP 1055/1</strain>
    </source>
</reference>
<evidence type="ECO:0000313" key="1">
    <source>
        <dbReference type="EMBL" id="EEC49045.1"/>
    </source>
</evidence>
<dbReference type="GeneID" id="7200235"/>
<organism evidence="1 2">
    <name type="scientific">Phaeodactylum tricornutum (strain CCAP 1055/1)</name>
    <dbReference type="NCBI Taxonomy" id="556484"/>
    <lineage>
        <taxon>Eukaryota</taxon>
        <taxon>Sar</taxon>
        <taxon>Stramenopiles</taxon>
        <taxon>Ochrophyta</taxon>
        <taxon>Bacillariophyta</taxon>
        <taxon>Bacillariophyceae</taxon>
        <taxon>Bacillariophycidae</taxon>
        <taxon>Naviculales</taxon>
        <taxon>Phaeodactylaceae</taxon>
        <taxon>Phaeodactylum</taxon>
    </lineage>
</organism>
<evidence type="ECO:0000313" key="2">
    <source>
        <dbReference type="Proteomes" id="UP000000759"/>
    </source>
</evidence>